<evidence type="ECO:0000313" key="3">
    <source>
        <dbReference type="Proteomes" id="UP001066276"/>
    </source>
</evidence>
<organism evidence="2 3">
    <name type="scientific">Pleurodeles waltl</name>
    <name type="common">Iberian ribbed newt</name>
    <dbReference type="NCBI Taxonomy" id="8319"/>
    <lineage>
        <taxon>Eukaryota</taxon>
        <taxon>Metazoa</taxon>
        <taxon>Chordata</taxon>
        <taxon>Craniata</taxon>
        <taxon>Vertebrata</taxon>
        <taxon>Euteleostomi</taxon>
        <taxon>Amphibia</taxon>
        <taxon>Batrachia</taxon>
        <taxon>Caudata</taxon>
        <taxon>Salamandroidea</taxon>
        <taxon>Salamandridae</taxon>
        <taxon>Pleurodelinae</taxon>
        <taxon>Pleurodeles</taxon>
    </lineage>
</organism>
<dbReference type="Proteomes" id="UP001066276">
    <property type="component" value="Chromosome 6"/>
</dbReference>
<proteinExistence type="predicted"/>
<keyword evidence="1" id="KW-0732">Signal</keyword>
<comment type="caution">
    <text evidence="2">The sequence shown here is derived from an EMBL/GenBank/DDBJ whole genome shotgun (WGS) entry which is preliminary data.</text>
</comment>
<evidence type="ECO:0000313" key="2">
    <source>
        <dbReference type="EMBL" id="KAJ1139352.1"/>
    </source>
</evidence>
<protein>
    <recommendedName>
        <fullName evidence="4">Secreted protein</fullName>
    </recommendedName>
</protein>
<dbReference type="AlphaFoldDB" id="A0AAV7QJ32"/>
<sequence length="91" mass="9759">MLARGVSRGVLCAFCYLFLLMHQCPLCTASGKTEQLEKEKNLVAQRASGACGAGGAHGALALWTGLQICAVERSRIPIRFGHLTWCAPLLD</sequence>
<evidence type="ECO:0000256" key="1">
    <source>
        <dbReference type="SAM" id="SignalP"/>
    </source>
</evidence>
<feature type="chain" id="PRO_5043563597" description="Secreted protein" evidence="1">
    <location>
        <begin position="30"/>
        <end position="91"/>
    </location>
</feature>
<feature type="signal peptide" evidence="1">
    <location>
        <begin position="1"/>
        <end position="29"/>
    </location>
</feature>
<reference evidence="2" key="1">
    <citation type="journal article" date="2022" name="bioRxiv">
        <title>Sequencing and chromosome-scale assembly of the giantPleurodeles waltlgenome.</title>
        <authorList>
            <person name="Brown T."/>
            <person name="Elewa A."/>
            <person name="Iarovenko S."/>
            <person name="Subramanian E."/>
            <person name="Araus A.J."/>
            <person name="Petzold A."/>
            <person name="Susuki M."/>
            <person name="Suzuki K.-i.T."/>
            <person name="Hayashi T."/>
            <person name="Toyoda A."/>
            <person name="Oliveira C."/>
            <person name="Osipova E."/>
            <person name="Leigh N.D."/>
            <person name="Simon A."/>
            <person name="Yun M.H."/>
        </authorList>
    </citation>
    <scope>NUCLEOTIDE SEQUENCE</scope>
    <source>
        <strain evidence="2">20211129_DDA</strain>
        <tissue evidence="2">Liver</tissue>
    </source>
</reference>
<gene>
    <name evidence="2" type="ORF">NDU88_005727</name>
</gene>
<dbReference type="EMBL" id="JANPWB010000010">
    <property type="protein sequence ID" value="KAJ1139352.1"/>
    <property type="molecule type" value="Genomic_DNA"/>
</dbReference>
<keyword evidence="3" id="KW-1185">Reference proteome</keyword>
<accession>A0AAV7QJ32</accession>
<evidence type="ECO:0008006" key="4">
    <source>
        <dbReference type="Google" id="ProtNLM"/>
    </source>
</evidence>
<name>A0AAV7QJ32_PLEWA</name>